<dbReference type="InterPro" id="IPR036286">
    <property type="entry name" value="LexA/Signal_pep-like_sf"/>
</dbReference>
<dbReference type="Gene3D" id="3.40.50.300">
    <property type="entry name" value="P-loop containing nucleotide triphosphate hydrolases"/>
    <property type="match status" value="1"/>
</dbReference>
<dbReference type="SUPFAM" id="SSF52540">
    <property type="entry name" value="P-loop containing nucleoside triphosphate hydrolases"/>
    <property type="match status" value="2"/>
</dbReference>
<dbReference type="GO" id="GO:0005829">
    <property type="term" value="C:cytosol"/>
    <property type="evidence" value="ECO:0007669"/>
    <property type="project" value="TreeGrafter"/>
</dbReference>
<dbReference type="Pfam" id="PF00717">
    <property type="entry name" value="Peptidase_S24"/>
    <property type="match status" value="1"/>
</dbReference>
<dbReference type="CDD" id="cd06529">
    <property type="entry name" value="S24_LexA-like"/>
    <property type="match status" value="1"/>
</dbReference>
<dbReference type="PANTHER" id="PTHR47396:SF1">
    <property type="entry name" value="ATP-DEPENDENT HELICASE IRC3-RELATED"/>
    <property type="match status" value="1"/>
</dbReference>
<dbReference type="SUPFAM" id="SSF51306">
    <property type="entry name" value="LexA/Signal peptidase"/>
    <property type="match status" value="1"/>
</dbReference>
<reference evidence="3" key="1">
    <citation type="submission" date="2022-07" db="EMBL/GenBank/DDBJ databases">
        <title>Prevotella copri.</title>
        <authorList>
            <person name="Yang C."/>
        </authorList>
    </citation>
    <scope>NUCLEOTIDE SEQUENCE</scope>
    <source>
        <strain evidence="3">HF1476</strain>
    </source>
</reference>
<gene>
    <name evidence="3" type="ORF">NNC55_03340</name>
</gene>
<dbReference type="GO" id="GO:0004386">
    <property type="term" value="F:helicase activity"/>
    <property type="evidence" value="ECO:0007669"/>
    <property type="project" value="UniProtKB-KW"/>
</dbReference>
<dbReference type="InterPro" id="IPR006935">
    <property type="entry name" value="Helicase/UvrB_N"/>
</dbReference>
<dbReference type="SMART" id="SM00487">
    <property type="entry name" value="DEXDc"/>
    <property type="match status" value="1"/>
</dbReference>
<dbReference type="InterPro" id="IPR014001">
    <property type="entry name" value="Helicase_ATP-bd"/>
</dbReference>
<dbReference type="GO" id="GO:0005524">
    <property type="term" value="F:ATP binding"/>
    <property type="evidence" value="ECO:0007669"/>
    <property type="project" value="InterPro"/>
</dbReference>
<dbReference type="CDD" id="cd18785">
    <property type="entry name" value="SF2_C"/>
    <property type="match status" value="1"/>
</dbReference>
<dbReference type="Gene3D" id="2.10.109.10">
    <property type="entry name" value="Umud Fragment, subunit A"/>
    <property type="match status" value="1"/>
</dbReference>
<organism evidence="3 4">
    <name type="scientific">Segatella copri</name>
    <dbReference type="NCBI Taxonomy" id="165179"/>
    <lineage>
        <taxon>Bacteria</taxon>
        <taxon>Pseudomonadati</taxon>
        <taxon>Bacteroidota</taxon>
        <taxon>Bacteroidia</taxon>
        <taxon>Bacteroidales</taxon>
        <taxon>Prevotellaceae</taxon>
        <taxon>Segatella</taxon>
    </lineage>
</organism>
<evidence type="ECO:0000256" key="1">
    <source>
        <dbReference type="SAM" id="Phobius"/>
    </source>
</evidence>
<dbReference type="Pfam" id="PF04851">
    <property type="entry name" value="ResIII"/>
    <property type="match status" value="1"/>
</dbReference>
<accession>A0AAW5ISP8</accession>
<keyword evidence="1" id="KW-0472">Membrane</keyword>
<feature type="transmembrane region" description="Helical" evidence="1">
    <location>
        <begin position="66"/>
        <end position="88"/>
    </location>
</feature>
<dbReference type="PROSITE" id="PS51192">
    <property type="entry name" value="HELICASE_ATP_BIND_1"/>
    <property type="match status" value="1"/>
</dbReference>
<proteinExistence type="predicted"/>
<dbReference type="InterPro" id="IPR050742">
    <property type="entry name" value="Helicase_Restrict-Modif_Enz"/>
</dbReference>
<dbReference type="GO" id="GO:0016787">
    <property type="term" value="F:hydrolase activity"/>
    <property type="evidence" value="ECO:0007669"/>
    <property type="project" value="InterPro"/>
</dbReference>
<keyword evidence="3" id="KW-0378">Hydrolase</keyword>
<protein>
    <submittedName>
        <fullName evidence="3">DEAD/DEAH box helicase family protein</fullName>
    </submittedName>
</protein>
<comment type="caution">
    <text evidence="3">The sequence shown here is derived from an EMBL/GenBank/DDBJ whole genome shotgun (WGS) entry which is preliminary data.</text>
</comment>
<dbReference type="RefSeq" id="WP_254972670.1">
    <property type="nucleotide sequence ID" value="NZ_JANDWK010000005.1"/>
</dbReference>
<dbReference type="PANTHER" id="PTHR47396">
    <property type="entry name" value="TYPE I RESTRICTION ENZYME ECOKI R PROTEIN"/>
    <property type="match status" value="1"/>
</dbReference>
<dbReference type="InterPro" id="IPR027417">
    <property type="entry name" value="P-loop_NTPase"/>
</dbReference>
<dbReference type="EMBL" id="JANDWN010000005">
    <property type="protein sequence ID" value="MCP9598998.1"/>
    <property type="molecule type" value="Genomic_DNA"/>
</dbReference>
<keyword evidence="3" id="KW-0547">Nucleotide-binding</keyword>
<dbReference type="AlphaFoldDB" id="A0AAW5ISP8"/>
<dbReference type="InterPro" id="IPR039418">
    <property type="entry name" value="LexA-like"/>
</dbReference>
<keyword evidence="1" id="KW-1133">Transmembrane helix</keyword>
<sequence length="1050" mass="120890">MAKLQDTLDKMFGQLNIAQTQLPEYFETGLNPSKRLRPYQEECMKYFLTYMNPDKNFYGKQRSPHLLFHMATGSGKTMMMALAMLYLYERGYRNFLFFVSSNNIVEKTRDNFLNSSSSKYLFAPILTIEGRKVEVKEVKNFQGTDSDSINLCLTTIQGLHADLTAEKENAVTYEDFTAEPVVLIADEAHHLNAETKAANKRSREEAENVQNWERTIDNIFQRDNGKLPNILLEFTATMDLADQAIAQKYDDKIIFDYTLKRFREDGYSKEVETFVTDLDELDRALQAMILSQYKRKVFVKLGQDIKPVIMLKSKSIKDNKANYEAFKERVATLKLSDISNIRNRAKEDLLAAFDYFQSNGVTDENLILELQNDFSEKRLLLVDGKTITPEKQRLLNSLEDASNGIRAIFAVDMLNEGWDVLNLYDIVRLYDTRDANGGKPGKTTMQEAQLIGRGARYMPFRDPSDDSLPIDKRKYDCDVANPCRVVEKLHYHSAHNPRYIQELRNALVQTGIIAEHYEQINLFMKDDFKKSRLYTKGIVFVNERKKMAELEDDGTLGKSILDKVFTVKMPTGKMATGIIFGDNASAEELTSLTVPQFDFLRIGSHVVRSAMSRFSTYNYDALHELYPSLKSCAEFVASDNYLAKLQVKVIGKYASLAEYGQADKLYIAKELLRQLEPLLRTRGKTYRGTKTFLPLPFNKQFRDNIILKVNVSGGEKEFGRSQKNPANIDYTLDLFEKDWYAYNDNFGTSEEKALVKYIDGIMPKLKEKYDEIYLVRNEKDVCIYSFDEGGAFEPDYILFLRIKGDDAKYDNLQIFIEPKGNQLLLKDKWKEKFLLQIQQMADVHWITKADSFNVWGLPFYNEEREAAFNTGFKESVIDFGALKTKNKAWKILKENSISPSDRFTRFLPLYSIQAACGYFDKYEEPETEGWVDVSSLPFTPNREMFVVHAKGNSMLPKIKDGDLCVFERYHGGSREGEIVLSQVNEYYEEYGGKYTIKKFHSEKTVNEEGVEVHSKIELQPLNKDGFKTIEVPEDNEANIAVIGILKYIIN</sequence>
<evidence type="ECO:0000313" key="4">
    <source>
        <dbReference type="Proteomes" id="UP001204486"/>
    </source>
</evidence>
<keyword evidence="3" id="KW-0067">ATP-binding</keyword>
<feature type="domain" description="Helicase ATP-binding" evidence="2">
    <location>
        <begin position="57"/>
        <end position="256"/>
    </location>
</feature>
<dbReference type="GO" id="GO:0003677">
    <property type="term" value="F:DNA binding"/>
    <property type="evidence" value="ECO:0007669"/>
    <property type="project" value="InterPro"/>
</dbReference>
<dbReference type="InterPro" id="IPR015927">
    <property type="entry name" value="Peptidase_S24_S26A/B/C"/>
</dbReference>
<evidence type="ECO:0000259" key="2">
    <source>
        <dbReference type="PROSITE" id="PS51192"/>
    </source>
</evidence>
<keyword evidence="3" id="KW-0347">Helicase</keyword>
<dbReference type="Proteomes" id="UP001204486">
    <property type="component" value="Unassembled WGS sequence"/>
</dbReference>
<evidence type="ECO:0000313" key="3">
    <source>
        <dbReference type="EMBL" id="MCP9598998.1"/>
    </source>
</evidence>
<name>A0AAW5ISP8_9BACT</name>
<keyword evidence="1" id="KW-0812">Transmembrane</keyword>